<evidence type="ECO:0000256" key="2">
    <source>
        <dbReference type="SAM" id="SignalP"/>
    </source>
</evidence>
<dbReference type="Gene3D" id="2.130.10.10">
    <property type="entry name" value="YVTN repeat-like/Quinoprotein amine dehydrogenase"/>
    <property type="match status" value="1"/>
</dbReference>
<evidence type="ECO:0000256" key="1">
    <source>
        <dbReference type="SAM" id="MobiDB-lite"/>
    </source>
</evidence>
<dbReference type="SUPFAM" id="SSF50998">
    <property type="entry name" value="Quinoprotein alcohol dehydrogenase-like"/>
    <property type="match status" value="1"/>
</dbReference>
<comment type="caution">
    <text evidence="3">The sequence shown here is derived from an EMBL/GenBank/DDBJ whole genome shotgun (WGS) entry which is preliminary data.</text>
</comment>
<feature type="signal peptide" evidence="2">
    <location>
        <begin position="1"/>
        <end position="25"/>
    </location>
</feature>
<organism evidence="3 4">
    <name type="scientific">Microbacterium amylolyticum</name>
    <dbReference type="NCBI Taxonomy" id="936337"/>
    <lineage>
        <taxon>Bacteria</taxon>
        <taxon>Bacillati</taxon>
        <taxon>Actinomycetota</taxon>
        <taxon>Actinomycetes</taxon>
        <taxon>Micrococcales</taxon>
        <taxon>Microbacteriaceae</taxon>
        <taxon>Microbacterium</taxon>
    </lineage>
</organism>
<dbReference type="Proteomes" id="UP001519362">
    <property type="component" value="Unassembled WGS sequence"/>
</dbReference>
<proteinExistence type="predicted"/>
<accession>A0ABS4ZF47</accession>
<evidence type="ECO:0008006" key="5">
    <source>
        <dbReference type="Google" id="ProtNLM"/>
    </source>
</evidence>
<keyword evidence="2" id="KW-0732">Signal</keyword>
<keyword evidence="4" id="KW-1185">Reference proteome</keyword>
<dbReference type="PROSITE" id="PS51257">
    <property type="entry name" value="PROKAR_LIPOPROTEIN"/>
    <property type="match status" value="1"/>
</dbReference>
<feature type="region of interest" description="Disordered" evidence="1">
    <location>
        <begin position="108"/>
        <end position="127"/>
    </location>
</feature>
<sequence length="448" mass="46979">MGAVRGRVLLGIGVVVLTMSAASCAEAPSSGLPDPTVAPRATLSSEATPDTPRFSGDALPDLVLEEIPVPEGSIVNRVIRATISGDVLVVAGSDDRGRRTVEAIDVSDDVDDDEPLPPPLPSAEVTPDSVLPDGVLWQRRSAFEPVILTDESVGSFFSADGWLANTAIGGVHVERFYAVPCEIETTPGIEVAWCDEDDIFHTRALGIVGIDAQDLNTVLWENTPIPSVEKDDPAAESLLAATLDVVDVARGTVLLNVQSGGIRTVAVAADDGETRWEADGASAVRIAGEVVIATREGELVGLDLETGDERWVLDGHDTWHATGRSSLALAQHREGASLIDATDGRVLSHLPGAALLGTDVSMWLGRDGALMSVGTDGNAVPAPEPTDDAVLSAVAGSYGWLETDDGHFFATDRTGHPRTIPMPGTDLVVSNHLVIAHDDAGFRAWRVG</sequence>
<feature type="region of interest" description="Disordered" evidence="1">
    <location>
        <begin position="25"/>
        <end position="57"/>
    </location>
</feature>
<evidence type="ECO:0000313" key="4">
    <source>
        <dbReference type="Proteomes" id="UP001519362"/>
    </source>
</evidence>
<protein>
    <recommendedName>
        <fullName evidence="5">PQQ-like domain-containing protein</fullName>
    </recommendedName>
</protein>
<feature type="chain" id="PRO_5045363930" description="PQQ-like domain-containing protein" evidence="2">
    <location>
        <begin position="26"/>
        <end position="448"/>
    </location>
</feature>
<name>A0ABS4ZF47_9MICO</name>
<evidence type="ECO:0000313" key="3">
    <source>
        <dbReference type="EMBL" id="MBP2435910.1"/>
    </source>
</evidence>
<gene>
    <name evidence="3" type="ORF">JOF34_000496</name>
</gene>
<dbReference type="EMBL" id="JAGIOL010000001">
    <property type="protein sequence ID" value="MBP2435910.1"/>
    <property type="molecule type" value="Genomic_DNA"/>
</dbReference>
<dbReference type="InterPro" id="IPR015943">
    <property type="entry name" value="WD40/YVTN_repeat-like_dom_sf"/>
</dbReference>
<dbReference type="InterPro" id="IPR011047">
    <property type="entry name" value="Quinoprotein_ADH-like_sf"/>
</dbReference>
<reference evidence="3 4" key="1">
    <citation type="submission" date="2021-03" db="EMBL/GenBank/DDBJ databases">
        <title>Sequencing the genomes of 1000 actinobacteria strains.</title>
        <authorList>
            <person name="Klenk H.-P."/>
        </authorList>
    </citation>
    <scope>NUCLEOTIDE SEQUENCE [LARGE SCALE GENOMIC DNA]</scope>
    <source>
        <strain evidence="3 4">DSM 24221</strain>
    </source>
</reference>
<dbReference type="RefSeq" id="WP_165131542.1">
    <property type="nucleotide sequence ID" value="NZ_CP049253.1"/>
</dbReference>